<organism evidence="1 2">
    <name type="scientific">Engystomops pustulosus</name>
    <name type="common">Tungara frog</name>
    <name type="synonym">Physalaemus pustulosus</name>
    <dbReference type="NCBI Taxonomy" id="76066"/>
    <lineage>
        <taxon>Eukaryota</taxon>
        <taxon>Metazoa</taxon>
        <taxon>Chordata</taxon>
        <taxon>Craniata</taxon>
        <taxon>Vertebrata</taxon>
        <taxon>Euteleostomi</taxon>
        <taxon>Amphibia</taxon>
        <taxon>Batrachia</taxon>
        <taxon>Anura</taxon>
        <taxon>Neobatrachia</taxon>
        <taxon>Hyloidea</taxon>
        <taxon>Leptodactylidae</taxon>
        <taxon>Leiuperinae</taxon>
        <taxon>Engystomops</taxon>
    </lineage>
</organism>
<evidence type="ECO:0000313" key="1">
    <source>
        <dbReference type="EMBL" id="KAG8583962.1"/>
    </source>
</evidence>
<dbReference type="EMBL" id="WNYA01000003">
    <property type="protein sequence ID" value="KAG8583962.1"/>
    <property type="molecule type" value="Genomic_DNA"/>
</dbReference>
<gene>
    <name evidence="1" type="ORF">GDO81_008614</name>
</gene>
<proteinExistence type="predicted"/>
<name>A0AAV7CFX9_ENGPU</name>
<reference evidence="1" key="1">
    <citation type="thesis" date="2020" institute="ProQuest LLC" country="789 East Eisenhower Parkway, Ann Arbor, MI, USA">
        <title>Comparative Genomics and Chromosome Evolution.</title>
        <authorList>
            <person name="Mudd A.B."/>
        </authorList>
    </citation>
    <scope>NUCLEOTIDE SEQUENCE</scope>
    <source>
        <strain evidence="1">237g6f4</strain>
        <tissue evidence="1">Blood</tissue>
    </source>
</reference>
<evidence type="ECO:0000313" key="2">
    <source>
        <dbReference type="Proteomes" id="UP000824782"/>
    </source>
</evidence>
<accession>A0AAV7CFX9</accession>
<comment type="caution">
    <text evidence="1">The sequence shown here is derived from an EMBL/GenBank/DDBJ whole genome shotgun (WGS) entry which is preliminary data.</text>
</comment>
<dbReference type="Proteomes" id="UP000824782">
    <property type="component" value="Unassembled WGS sequence"/>
</dbReference>
<protein>
    <submittedName>
        <fullName evidence="1">Uncharacterized protein</fullName>
    </submittedName>
</protein>
<keyword evidence="2" id="KW-1185">Reference proteome</keyword>
<sequence>MFAKISRLFCEIESGLGNLKSPVSLTKHPHGQGALVFSDTFWVKKLMLKEKDCYNFSYFYVMSLRGCKGSGRSLARKSKVSYPCSYSDKFSLSACRIYRTEPTTAELSSAISSAQ</sequence>
<dbReference type="AlphaFoldDB" id="A0AAV7CFX9"/>